<organism evidence="1 2">
    <name type="scientific">Mycena alexandri</name>
    <dbReference type="NCBI Taxonomy" id="1745969"/>
    <lineage>
        <taxon>Eukaryota</taxon>
        <taxon>Fungi</taxon>
        <taxon>Dikarya</taxon>
        <taxon>Basidiomycota</taxon>
        <taxon>Agaricomycotina</taxon>
        <taxon>Agaricomycetes</taxon>
        <taxon>Agaricomycetidae</taxon>
        <taxon>Agaricales</taxon>
        <taxon>Marasmiineae</taxon>
        <taxon>Mycenaceae</taxon>
        <taxon>Mycena</taxon>
    </lineage>
</organism>
<feature type="non-terminal residue" evidence="1">
    <location>
        <position position="169"/>
    </location>
</feature>
<dbReference type="AlphaFoldDB" id="A0AAD6WPX0"/>
<comment type="caution">
    <text evidence="1">The sequence shown here is derived from an EMBL/GenBank/DDBJ whole genome shotgun (WGS) entry which is preliminary data.</text>
</comment>
<evidence type="ECO:0000313" key="1">
    <source>
        <dbReference type="EMBL" id="KAJ7020827.1"/>
    </source>
</evidence>
<reference evidence="1" key="1">
    <citation type="submission" date="2023-03" db="EMBL/GenBank/DDBJ databases">
        <title>Massive genome expansion in bonnet fungi (Mycena s.s.) driven by repeated elements and novel gene families across ecological guilds.</title>
        <authorList>
            <consortium name="Lawrence Berkeley National Laboratory"/>
            <person name="Harder C.B."/>
            <person name="Miyauchi S."/>
            <person name="Viragh M."/>
            <person name="Kuo A."/>
            <person name="Thoen E."/>
            <person name="Andreopoulos B."/>
            <person name="Lu D."/>
            <person name="Skrede I."/>
            <person name="Drula E."/>
            <person name="Henrissat B."/>
            <person name="Morin E."/>
            <person name="Kohler A."/>
            <person name="Barry K."/>
            <person name="LaButti K."/>
            <person name="Morin E."/>
            <person name="Salamov A."/>
            <person name="Lipzen A."/>
            <person name="Mereny Z."/>
            <person name="Hegedus B."/>
            <person name="Baldrian P."/>
            <person name="Stursova M."/>
            <person name="Weitz H."/>
            <person name="Taylor A."/>
            <person name="Grigoriev I.V."/>
            <person name="Nagy L.G."/>
            <person name="Martin F."/>
            <person name="Kauserud H."/>
        </authorList>
    </citation>
    <scope>NUCLEOTIDE SEQUENCE</scope>
    <source>
        <strain evidence="1">CBHHK200</strain>
    </source>
</reference>
<protein>
    <submittedName>
        <fullName evidence="1">Uncharacterized protein</fullName>
    </submittedName>
</protein>
<proteinExistence type="predicted"/>
<name>A0AAD6WPX0_9AGAR</name>
<accession>A0AAD6WPX0</accession>
<dbReference type="Proteomes" id="UP001218188">
    <property type="component" value="Unassembled WGS sequence"/>
</dbReference>
<keyword evidence="2" id="KW-1185">Reference proteome</keyword>
<dbReference type="EMBL" id="JARJCM010000249">
    <property type="protein sequence ID" value="KAJ7020827.1"/>
    <property type="molecule type" value="Genomic_DNA"/>
</dbReference>
<sequence>PPRQAFEALPSRSMVPCCLMPLHANWVFPTHKNLGEHFQSSRQWRQRRGLGNDSDAPVIRAALAGSAGAAGAGCGKILNALMQETFGENGHTGRIVLPSRRPNLTLNETNGHQSSTSWSRSRFLQTATPLESRKWDGFSYSLSGPELRKFGTKYLSLCRGYNVEYPTTR</sequence>
<evidence type="ECO:0000313" key="2">
    <source>
        <dbReference type="Proteomes" id="UP001218188"/>
    </source>
</evidence>
<gene>
    <name evidence="1" type="ORF">C8F04DRAFT_1142581</name>
</gene>